<dbReference type="Pfam" id="PF02518">
    <property type="entry name" value="HATPase_c"/>
    <property type="match status" value="1"/>
</dbReference>
<evidence type="ECO:0000256" key="3">
    <source>
        <dbReference type="ARBA" id="ARBA00022553"/>
    </source>
</evidence>
<evidence type="ECO:0000256" key="5">
    <source>
        <dbReference type="ARBA" id="ARBA00022777"/>
    </source>
</evidence>
<dbReference type="SUPFAM" id="SSF55874">
    <property type="entry name" value="ATPase domain of HSP90 chaperone/DNA topoisomerase II/histidine kinase"/>
    <property type="match status" value="1"/>
</dbReference>
<feature type="region of interest" description="Disordered" evidence="6">
    <location>
        <begin position="21"/>
        <end position="54"/>
    </location>
</feature>
<dbReference type="EMBL" id="CU459003">
    <property type="protein sequence ID" value="CAM76903.1"/>
    <property type="molecule type" value="Genomic_DNA"/>
</dbReference>
<keyword evidence="5 8" id="KW-0418">Kinase</keyword>
<reference evidence="8" key="1">
    <citation type="journal article" date="2007" name="J. Bacteriol.">
        <title>Comparative genome analysis of four magnetotactic bacteria reveals a complex set of group-specific genes implicated in magnetosome biomineralization and function.</title>
        <authorList>
            <person name="Richter M."/>
            <person name="Kube M."/>
            <person name="Bazylinski D.A."/>
            <person name="Lombardot T."/>
            <person name="Gloeckner F.O."/>
            <person name="Reinhardt R."/>
            <person name="Schueler D."/>
        </authorList>
    </citation>
    <scope>NUCLEOTIDE SEQUENCE</scope>
    <source>
        <strain evidence="8">MSR-1</strain>
    </source>
</reference>
<dbReference type="CDD" id="cd00082">
    <property type="entry name" value="HisKA"/>
    <property type="match status" value="1"/>
</dbReference>
<dbReference type="EC" id="2.7.13.3" evidence="2"/>
<dbReference type="PANTHER" id="PTHR43304">
    <property type="entry name" value="PHYTOCHROME-LIKE PROTEIN CPH1"/>
    <property type="match status" value="1"/>
</dbReference>
<sequence>MHRETAAHHCADRAYPCAHRAQTHASGPTDRPGEFRRPHQPPKASVESEIRPKGNPLNCHYNLERSNADLEQFAYVASHDLQTPLNNMVRYAQLLEQRYKGRIDADADDFLGFIVDGGKHMTNLIHDLLAFSRTSRQLEPLKPLPAREAVAQALRNLEMVLDDAGAEVIVGDLPLVIADQTHLVSLFQNLIGNGLKYRAPDRKPVLSIKAERMSFDIWRFAVADNGIGIEPQYHEKIFEIFQRLDPGSNHEGTGIGLTMCRRIVHRFGGTIWVNSEPGTGTTFFFTLKDGSLEA</sequence>
<evidence type="ECO:0000256" key="6">
    <source>
        <dbReference type="SAM" id="MobiDB-lite"/>
    </source>
</evidence>
<name>A4U1Z6_9PROT</name>
<dbReference type="FunFam" id="3.30.565.10:FF:000006">
    <property type="entry name" value="Sensor histidine kinase WalK"/>
    <property type="match status" value="1"/>
</dbReference>
<dbReference type="PANTHER" id="PTHR43304:SF1">
    <property type="entry name" value="PAC DOMAIN-CONTAINING PROTEIN"/>
    <property type="match status" value="1"/>
</dbReference>
<dbReference type="AlphaFoldDB" id="A4U1Z6"/>
<evidence type="ECO:0000259" key="7">
    <source>
        <dbReference type="PROSITE" id="PS50109"/>
    </source>
</evidence>
<dbReference type="InterPro" id="IPR052162">
    <property type="entry name" value="Sensor_kinase/Photoreceptor"/>
</dbReference>
<dbReference type="PRINTS" id="PR00344">
    <property type="entry name" value="BCTRLSENSOR"/>
</dbReference>
<dbReference type="SUPFAM" id="SSF47384">
    <property type="entry name" value="Homodimeric domain of signal transducing histidine kinase"/>
    <property type="match status" value="1"/>
</dbReference>
<keyword evidence="4" id="KW-0808">Transferase</keyword>
<dbReference type="PROSITE" id="PS50109">
    <property type="entry name" value="HIS_KIN"/>
    <property type="match status" value="1"/>
</dbReference>
<dbReference type="GO" id="GO:0000155">
    <property type="term" value="F:phosphorelay sensor kinase activity"/>
    <property type="evidence" value="ECO:0007669"/>
    <property type="project" value="InterPro"/>
</dbReference>
<feature type="domain" description="Histidine kinase" evidence="7">
    <location>
        <begin position="76"/>
        <end position="291"/>
    </location>
</feature>
<comment type="catalytic activity">
    <reaction evidence="1">
        <text>ATP + protein L-histidine = ADP + protein N-phospho-L-histidine.</text>
        <dbReference type="EC" id="2.7.13.3"/>
    </reaction>
</comment>
<dbReference type="InterPro" id="IPR036097">
    <property type="entry name" value="HisK_dim/P_sf"/>
</dbReference>
<dbReference type="Pfam" id="PF00512">
    <property type="entry name" value="HisKA"/>
    <property type="match status" value="1"/>
</dbReference>
<dbReference type="Gene3D" id="1.10.287.130">
    <property type="match status" value="1"/>
</dbReference>
<dbReference type="InterPro" id="IPR003661">
    <property type="entry name" value="HisK_dim/P_dom"/>
</dbReference>
<evidence type="ECO:0000256" key="4">
    <source>
        <dbReference type="ARBA" id="ARBA00022679"/>
    </source>
</evidence>
<evidence type="ECO:0000313" key="8">
    <source>
        <dbReference type="EMBL" id="CAM76903.1"/>
    </source>
</evidence>
<proteinExistence type="predicted"/>
<dbReference type="SMART" id="SM00388">
    <property type="entry name" value="HisKA"/>
    <property type="match status" value="1"/>
</dbReference>
<organism evidence="8">
    <name type="scientific">Magnetospirillum gryphiswaldense</name>
    <dbReference type="NCBI Taxonomy" id="55518"/>
    <lineage>
        <taxon>Bacteria</taxon>
        <taxon>Pseudomonadati</taxon>
        <taxon>Pseudomonadota</taxon>
        <taxon>Alphaproteobacteria</taxon>
        <taxon>Rhodospirillales</taxon>
        <taxon>Rhodospirillaceae</taxon>
        <taxon>Magnetospirillum</taxon>
    </lineage>
</organism>
<keyword evidence="3" id="KW-0597">Phosphoprotein</keyword>
<protein>
    <recommendedName>
        <fullName evidence="2">histidine kinase</fullName>
        <ecNumber evidence="2">2.7.13.3</ecNumber>
    </recommendedName>
</protein>
<gene>
    <name evidence="8" type="ORF">MGR_0902</name>
</gene>
<evidence type="ECO:0000256" key="1">
    <source>
        <dbReference type="ARBA" id="ARBA00000085"/>
    </source>
</evidence>
<evidence type="ECO:0000256" key="2">
    <source>
        <dbReference type="ARBA" id="ARBA00012438"/>
    </source>
</evidence>
<dbReference type="InterPro" id="IPR003594">
    <property type="entry name" value="HATPase_dom"/>
</dbReference>
<dbReference type="InterPro" id="IPR004358">
    <property type="entry name" value="Sig_transdc_His_kin-like_C"/>
</dbReference>
<dbReference type="SMART" id="SM00387">
    <property type="entry name" value="HATPase_c"/>
    <property type="match status" value="1"/>
</dbReference>
<accession>A4U1Z6</accession>
<dbReference type="Gene3D" id="3.30.565.10">
    <property type="entry name" value="Histidine kinase-like ATPase, C-terminal domain"/>
    <property type="match status" value="1"/>
</dbReference>
<dbReference type="InterPro" id="IPR036890">
    <property type="entry name" value="HATPase_C_sf"/>
</dbReference>
<dbReference type="InterPro" id="IPR005467">
    <property type="entry name" value="His_kinase_dom"/>
</dbReference>